<dbReference type="AlphaFoldDB" id="A0A0U1QSD4"/>
<dbReference type="Proteomes" id="UP000035553">
    <property type="component" value="Unassembled WGS sequence"/>
</dbReference>
<sequence>MDPISFVVRVIAFPSYKKRSASMTIVVAEADLLMTLFGVCQTAKHHTILEKAGIFPFKSKATLRSMFTFL</sequence>
<evidence type="ECO:0000313" key="1">
    <source>
        <dbReference type="EMBL" id="KLI03714.1"/>
    </source>
</evidence>
<accession>A0A0U1QSD4</accession>
<comment type="caution">
    <text evidence="1">The sequence shown here is derived from an EMBL/GenBank/DDBJ whole genome shotgun (WGS) entry which is preliminary data.</text>
</comment>
<name>A0A0U1QSD4_9BACL</name>
<keyword evidence="2" id="KW-1185">Reference proteome</keyword>
<organism evidence="1 2">
    <name type="scientific">Sporolactobacillus inulinus CASD</name>
    <dbReference type="NCBI Taxonomy" id="1069536"/>
    <lineage>
        <taxon>Bacteria</taxon>
        <taxon>Bacillati</taxon>
        <taxon>Bacillota</taxon>
        <taxon>Bacilli</taxon>
        <taxon>Bacillales</taxon>
        <taxon>Sporolactobacillaceae</taxon>
        <taxon>Sporolactobacillus</taxon>
    </lineage>
</organism>
<proteinExistence type="predicted"/>
<gene>
    <name evidence="1" type="ORF">SINU_01365</name>
</gene>
<reference evidence="1 2" key="1">
    <citation type="journal article" date="2011" name="J. Bacteriol.">
        <title>Draft genome sequence of Sporolactobacillus inulinus strain CASD, an efficient D-lactic acid-producing bacterium with high-concentration lactate tolerance capability.</title>
        <authorList>
            <person name="Yu B."/>
            <person name="Su F."/>
            <person name="Wang L."/>
            <person name="Xu K."/>
            <person name="Zhao B."/>
            <person name="Xu P."/>
        </authorList>
    </citation>
    <scope>NUCLEOTIDE SEQUENCE [LARGE SCALE GENOMIC DNA]</scope>
    <source>
        <strain evidence="1 2">CASD</strain>
    </source>
</reference>
<dbReference type="EMBL" id="AFVQ02000017">
    <property type="protein sequence ID" value="KLI03714.1"/>
    <property type="molecule type" value="Genomic_DNA"/>
</dbReference>
<protein>
    <submittedName>
        <fullName evidence="1">Uncharacterized protein</fullName>
    </submittedName>
</protein>
<evidence type="ECO:0000313" key="2">
    <source>
        <dbReference type="Proteomes" id="UP000035553"/>
    </source>
</evidence>